<dbReference type="SUPFAM" id="SSF56300">
    <property type="entry name" value="Metallo-dependent phosphatases"/>
    <property type="match status" value="1"/>
</dbReference>
<dbReference type="PANTHER" id="PTHR11668">
    <property type="entry name" value="SERINE/THREONINE PROTEIN PHOSPHATASE"/>
    <property type="match status" value="1"/>
</dbReference>
<dbReference type="InterPro" id="IPR006186">
    <property type="entry name" value="Ser/Thr-sp_prot-phosphatase"/>
</dbReference>
<dbReference type="Pfam" id="PF00149">
    <property type="entry name" value="Metallophos"/>
    <property type="match status" value="1"/>
</dbReference>
<reference evidence="2" key="1">
    <citation type="submission" date="2021-06" db="EMBL/GenBank/DDBJ databases">
        <title>Parelaphostrongylus tenuis whole genome reference sequence.</title>
        <authorList>
            <person name="Garwood T.J."/>
            <person name="Larsen P.A."/>
            <person name="Fountain-Jones N.M."/>
            <person name="Garbe J.R."/>
            <person name="Macchietto M.G."/>
            <person name="Kania S.A."/>
            <person name="Gerhold R.W."/>
            <person name="Richards J.E."/>
            <person name="Wolf T.M."/>
        </authorList>
    </citation>
    <scope>NUCLEOTIDE SEQUENCE</scope>
    <source>
        <strain evidence="2">MNPRO001-30</strain>
        <tissue evidence="2">Meninges</tissue>
    </source>
</reference>
<evidence type="ECO:0000313" key="2">
    <source>
        <dbReference type="EMBL" id="KAJ1352689.1"/>
    </source>
</evidence>
<organism evidence="2 3">
    <name type="scientific">Parelaphostrongylus tenuis</name>
    <name type="common">Meningeal worm</name>
    <dbReference type="NCBI Taxonomy" id="148309"/>
    <lineage>
        <taxon>Eukaryota</taxon>
        <taxon>Metazoa</taxon>
        <taxon>Ecdysozoa</taxon>
        <taxon>Nematoda</taxon>
        <taxon>Chromadorea</taxon>
        <taxon>Rhabditida</taxon>
        <taxon>Rhabditina</taxon>
        <taxon>Rhabditomorpha</taxon>
        <taxon>Strongyloidea</taxon>
        <taxon>Metastrongylidae</taxon>
        <taxon>Parelaphostrongylus</taxon>
    </lineage>
</organism>
<comment type="caution">
    <text evidence="2">The sequence shown here is derived from an EMBL/GenBank/DDBJ whole genome shotgun (WGS) entry which is preliminary data.</text>
</comment>
<dbReference type="Gene3D" id="3.60.21.10">
    <property type="match status" value="1"/>
</dbReference>
<gene>
    <name evidence="2" type="ORF">KIN20_009091</name>
</gene>
<accession>A0AAD5QKC5</accession>
<dbReference type="InterPro" id="IPR004843">
    <property type="entry name" value="Calcineurin-like_PHP"/>
</dbReference>
<evidence type="ECO:0000259" key="1">
    <source>
        <dbReference type="Pfam" id="PF00149"/>
    </source>
</evidence>
<proteinExistence type="predicted"/>
<dbReference type="GO" id="GO:0005737">
    <property type="term" value="C:cytoplasm"/>
    <property type="evidence" value="ECO:0007669"/>
    <property type="project" value="TreeGrafter"/>
</dbReference>
<sequence length="98" mass="11156">MSKRKIAHLVDVLLAVNDVSNTSLTYTTTEDLICEAAEECLQVLLEQDTMLEIEAPVCGDIHDQYPDLLRIFNQCGYPPDRPYLFLGDYVDRAMYPTL</sequence>
<dbReference type="EMBL" id="JAHQIW010001508">
    <property type="protein sequence ID" value="KAJ1352689.1"/>
    <property type="molecule type" value="Genomic_DNA"/>
</dbReference>
<dbReference type="GO" id="GO:0004722">
    <property type="term" value="F:protein serine/threonine phosphatase activity"/>
    <property type="evidence" value="ECO:0007669"/>
    <property type="project" value="TreeGrafter"/>
</dbReference>
<keyword evidence="3" id="KW-1185">Reference proteome</keyword>
<dbReference type="PRINTS" id="PR00114">
    <property type="entry name" value="STPHPHTASE"/>
</dbReference>
<dbReference type="Proteomes" id="UP001196413">
    <property type="component" value="Unassembled WGS sequence"/>
</dbReference>
<evidence type="ECO:0000313" key="3">
    <source>
        <dbReference type="Proteomes" id="UP001196413"/>
    </source>
</evidence>
<dbReference type="PANTHER" id="PTHR11668:SF498">
    <property type="entry name" value="SERINE_THREONINE-PROTEIN PHOSPHATASE"/>
    <property type="match status" value="1"/>
</dbReference>
<dbReference type="AlphaFoldDB" id="A0AAD5QKC5"/>
<dbReference type="GO" id="GO:0005634">
    <property type="term" value="C:nucleus"/>
    <property type="evidence" value="ECO:0007669"/>
    <property type="project" value="TreeGrafter"/>
</dbReference>
<dbReference type="InterPro" id="IPR029052">
    <property type="entry name" value="Metallo-depent_PP-like"/>
</dbReference>
<name>A0AAD5QKC5_PARTN</name>
<dbReference type="InterPro" id="IPR050341">
    <property type="entry name" value="PP1_catalytic_subunit"/>
</dbReference>
<feature type="domain" description="Calcineurin-like phosphoesterase" evidence="1">
    <location>
        <begin position="57"/>
        <end position="93"/>
    </location>
</feature>
<protein>
    <recommendedName>
        <fullName evidence="1">Calcineurin-like phosphoesterase domain-containing protein</fullName>
    </recommendedName>
</protein>